<keyword evidence="2" id="KW-1185">Reference proteome</keyword>
<sequence>MQARSKGSEIRMDRKQWVSKAYQVGIICSSHKHTLQERQSRWTAAYQIQVISVTIVGFSIIKRGVPTILTKCVIQKRTDKDTGSGFEHGYSVPRLTMVISKETRAAIIALHKNGLTGKSIAATKIAPQSTIYRIIKNFKERASIVVKKTPGRPRKTSKRQDRILTLFQLRDRTTSSAELAQEWQQA</sequence>
<organism evidence="1 2">
    <name type="scientific">Ranitomeya imitator</name>
    <name type="common">mimic poison frog</name>
    <dbReference type="NCBI Taxonomy" id="111125"/>
    <lineage>
        <taxon>Eukaryota</taxon>
        <taxon>Metazoa</taxon>
        <taxon>Chordata</taxon>
        <taxon>Craniata</taxon>
        <taxon>Vertebrata</taxon>
        <taxon>Euteleostomi</taxon>
        <taxon>Amphibia</taxon>
        <taxon>Batrachia</taxon>
        <taxon>Anura</taxon>
        <taxon>Neobatrachia</taxon>
        <taxon>Hyloidea</taxon>
        <taxon>Dendrobatidae</taxon>
        <taxon>Dendrobatinae</taxon>
        <taxon>Ranitomeya</taxon>
    </lineage>
</organism>
<comment type="caution">
    <text evidence="1">The sequence shown here is derived from an EMBL/GenBank/DDBJ whole genome shotgun (WGS) entry which is preliminary data.</text>
</comment>
<dbReference type="Gene3D" id="1.10.10.10">
    <property type="entry name" value="Winged helix-like DNA-binding domain superfamily/Winged helix DNA-binding domain"/>
    <property type="match status" value="1"/>
</dbReference>
<feature type="non-terminal residue" evidence="1">
    <location>
        <position position="186"/>
    </location>
</feature>
<reference evidence="1" key="1">
    <citation type="submission" date="2023-07" db="EMBL/GenBank/DDBJ databases">
        <authorList>
            <person name="Stuckert A."/>
        </authorList>
    </citation>
    <scope>NUCLEOTIDE SEQUENCE</scope>
</reference>
<dbReference type="EMBL" id="CAUEEQ010079458">
    <property type="protein sequence ID" value="CAJ0968622.1"/>
    <property type="molecule type" value="Genomic_DNA"/>
</dbReference>
<dbReference type="InterPro" id="IPR036388">
    <property type="entry name" value="WH-like_DNA-bd_sf"/>
</dbReference>
<evidence type="ECO:0000313" key="1">
    <source>
        <dbReference type="EMBL" id="CAJ0968622.1"/>
    </source>
</evidence>
<dbReference type="SUPFAM" id="SSF46689">
    <property type="entry name" value="Homeodomain-like"/>
    <property type="match status" value="1"/>
</dbReference>
<gene>
    <name evidence="1" type="ORF">RIMI_LOCUS23248958</name>
</gene>
<protein>
    <submittedName>
        <fullName evidence="1">Uncharacterized protein</fullName>
    </submittedName>
</protein>
<name>A0ABN9MVX8_9NEOB</name>
<evidence type="ECO:0000313" key="2">
    <source>
        <dbReference type="Proteomes" id="UP001176940"/>
    </source>
</evidence>
<dbReference type="InterPro" id="IPR009057">
    <property type="entry name" value="Homeodomain-like_sf"/>
</dbReference>
<accession>A0ABN9MVX8</accession>
<dbReference type="Proteomes" id="UP001176940">
    <property type="component" value="Unassembled WGS sequence"/>
</dbReference>
<proteinExistence type="predicted"/>